<evidence type="ECO:0000313" key="11">
    <source>
        <dbReference type="Proteomes" id="UP000027138"/>
    </source>
</evidence>
<dbReference type="PANTHER" id="PTHR24223:SF263">
    <property type="entry name" value="ABC-TYPE XENOBIOTIC TRANSPORTER"/>
    <property type="match status" value="1"/>
</dbReference>
<comment type="subcellular location">
    <subcellularLocation>
        <location evidence="1">Membrane</location>
        <topology evidence="1">Multi-pass membrane protein</topology>
    </subcellularLocation>
</comment>
<dbReference type="GO" id="GO:0005524">
    <property type="term" value="F:ATP binding"/>
    <property type="evidence" value="ECO:0007669"/>
    <property type="project" value="UniProtKB-KW"/>
</dbReference>
<evidence type="ECO:0000256" key="7">
    <source>
        <dbReference type="ARBA" id="ARBA00023136"/>
    </source>
</evidence>
<keyword evidence="5" id="KW-0067">ATP-binding</keyword>
<keyword evidence="2" id="KW-0813">Transport</keyword>
<dbReference type="InterPro" id="IPR036640">
    <property type="entry name" value="ABC1_TM_sf"/>
</dbReference>
<protein>
    <recommendedName>
        <fullName evidence="9">ABC transmembrane type-1 domain-containing protein</fullName>
    </recommendedName>
</protein>
<dbReference type="SUPFAM" id="SSF90123">
    <property type="entry name" value="ABC transporter transmembrane region"/>
    <property type="match status" value="2"/>
</dbReference>
<evidence type="ECO:0000256" key="4">
    <source>
        <dbReference type="ARBA" id="ARBA00022741"/>
    </source>
</evidence>
<keyword evidence="4" id="KW-0547">Nucleotide-binding</keyword>
<evidence type="ECO:0000256" key="5">
    <source>
        <dbReference type="ARBA" id="ARBA00022840"/>
    </source>
</evidence>
<dbReference type="InterPro" id="IPR050173">
    <property type="entry name" value="ABC_transporter_C-like"/>
</dbReference>
<reference evidence="10 11" key="1">
    <citation type="journal article" date="2014" name="PLoS ONE">
        <title>Global Analysis of Gene Expression Profiles in Physic Nut (Jatropha curcas L.) Seedlings Exposed to Salt Stress.</title>
        <authorList>
            <person name="Zhang L."/>
            <person name="Zhang C."/>
            <person name="Wu P."/>
            <person name="Chen Y."/>
            <person name="Li M."/>
            <person name="Jiang H."/>
            <person name="Wu G."/>
        </authorList>
    </citation>
    <scope>NUCLEOTIDE SEQUENCE [LARGE SCALE GENOMIC DNA]</scope>
    <source>
        <strain evidence="11">cv. GZQX0401</strain>
        <tissue evidence="10">Young leaves</tissue>
    </source>
</reference>
<dbReference type="InterPro" id="IPR044746">
    <property type="entry name" value="ABCC_6TM_D1"/>
</dbReference>
<evidence type="ECO:0000313" key="10">
    <source>
        <dbReference type="EMBL" id="KDP20345.1"/>
    </source>
</evidence>
<sequence>MKKGNEKILEDEDIPVLRKEDRAKTCYIAYIEQLTRWRQKRLSESPSMLSVIISLHWKEILKSGFFALIKVLTVSSGPLFLKAFIDVAEGDADVIFEGYVLTAGLLLVKCLESLSERQWYFRTRLVGIQVRSMLSAAIYHKQLRLSNAAKVAQSSGEIVNYVIADAYRIGEFPFWFHQIWTTSLQLCLALPIVYYAVGLATFAAVIAILLTVLASYPLIKLQVKYQRKVMEAQDHRLKTITEALANMKVLKLYAWETHYKNVIEKLRSEEIQWIIGVLLQKTYQLVLFWSSPVLIPAITFWTCYFLKIPLSAGSSFTLLASLRLVQEPIRLIPNVVGTWIEAKVSFDRIVKFLEAPELQNRNIKQNCSSKELNESKYYFAAAKELMRINGTSKSSVASHLAESIAGGMIIRAFGQEDRFFSKNLDLIDKNASSYFHNISANEWFVQRLEIRCALVLCSTTLAMALLQFGTSSSG</sequence>
<evidence type="ECO:0000256" key="6">
    <source>
        <dbReference type="ARBA" id="ARBA00022989"/>
    </source>
</evidence>
<feature type="domain" description="ABC transmembrane type-1" evidence="9">
    <location>
        <begin position="63"/>
        <end position="341"/>
    </location>
</feature>
<feature type="domain" description="ABC transmembrane type-1" evidence="9">
    <location>
        <begin position="375"/>
        <end position="474"/>
    </location>
</feature>
<dbReference type="PROSITE" id="PS50929">
    <property type="entry name" value="ABC_TM1F"/>
    <property type="match status" value="2"/>
</dbReference>
<keyword evidence="3 8" id="KW-0812">Transmembrane</keyword>
<dbReference type="Proteomes" id="UP000027138">
    <property type="component" value="Unassembled WGS sequence"/>
</dbReference>
<keyword evidence="11" id="KW-1185">Reference proteome</keyword>
<dbReference type="GO" id="GO:0140359">
    <property type="term" value="F:ABC-type transporter activity"/>
    <property type="evidence" value="ECO:0007669"/>
    <property type="project" value="InterPro"/>
</dbReference>
<organism evidence="10 11">
    <name type="scientific">Jatropha curcas</name>
    <name type="common">Barbados nut</name>
    <dbReference type="NCBI Taxonomy" id="180498"/>
    <lineage>
        <taxon>Eukaryota</taxon>
        <taxon>Viridiplantae</taxon>
        <taxon>Streptophyta</taxon>
        <taxon>Embryophyta</taxon>
        <taxon>Tracheophyta</taxon>
        <taxon>Spermatophyta</taxon>
        <taxon>Magnoliopsida</taxon>
        <taxon>eudicotyledons</taxon>
        <taxon>Gunneridae</taxon>
        <taxon>Pentapetalae</taxon>
        <taxon>rosids</taxon>
        <taxon>fabids</taxon>
        <taxon>Malpighiales</taxon>
        <taxon>Euphorbiaceae</taxon>
        <taxon>Crotonoideae</taxon>
        <taxon>Jatropheae</taxon>
        <taxon>Jatropha</taxon>
    </lineage>
</organism>
<feature type="transmembrane region" description="Helical" evidence="8">
    <location>
        <begin position="192"/>
        <end position="219"/>
    </location>
</feature>
<dbReference type="AlphaFoldDB" id="A0A067JK14"/>
<dbReference type="OrthoDB" id="6500128at2759"/>
<proteinExistence type="predicted"/>
<evidence type="ECO:0000256" key="8">
    <source>
        <dbReference type="SAM" id="Phobius"/>
    </source>
</evidence>
<dbReference type="STRING" id="180498.A0A067JK14"/>
<dbReference type="CDD" id="cd18579">
    <property type="entry name" value="ABC_6TM_ABCC_D1"/>
    <property type="match status" value="1"/>
</dbReference>
<dbReference type="Pfam" id="PF00664">
    <property type="entry name" value="ABC_membrane"/>
    <property type="match status" value="1"/>
</dbReference>
<evidence type="ECO:0000256" key="3">
    <source>
        <dbReference type="ARBA" id="ARBA00022692"/>
    </source>
</evidence>
<dbReference type="InterPro" id="IPR011527">
    <property type="entry name" value="ABC1_TM_dom"/>
</dbReference>
<evidence type="ECO:0000256" key="1">
    <source>
        <dbReference type="ARBA" id="ARBA00004141"/>
    </source>
</evidence>
<dbReference type="PANTHER" id="PTHR24223">
    <property type="entry name" value="ATP-BINDING CASSETTE SUB-FAMILY C"/>
    <property type="match status" value="1"/>
</dbReference>
<keyword evidence="7 8" id="KW-0472">Membrane</keyword>
<dbReference type="Gene3D" id="1.20.1560.10">
    <property type="entry name" value="ABC transporter type 1, transmembrane domain"/>
    <property type="match status" value="2"/>
</dbReference>
<evidence type="ECO:0000256" key="2">
    <source>
        <dbReference type="ARBA" id="ARBA00022448"/>
    </source>
</evidence>
<name>A0A067JK14_JATCU</name>
<accession>A0A067JK14</accession>
<dbReference type="GO" id="GO:0016020">
    <property type="term" value="C:membrane"/>
    <property type="evidence" value="ECO:0007669"/>
    <property type="project" value="UniProtKB-SubCell"/>
</dbReference>
<dbReference type="FunFam" id="1.20.1560.10:FF:000003">
    <property type="entry name" value="ABC transporter C family member 10"/>
    <property type="match status" value="1"/>
</dbReference>
<keyword evidence="6 8" id="KW-1133">Transmembrane helix</keyword>
<evidence type="ECO:0000259" key="9">
    <source>
        <dbReference type="PROSITE" id="PS50929"/>
    </source>
</evidence>
<gene>
    <name evidence="10" type="ORF">JCGZ_06896</name>
</gene>
<dbReference type="EMBL" id="KK916237">
    <property type="protein sequence ID" value="KDP20345.1"/>
    <property type="molecule type" value="Genomic_DNA"/>
</dbReference>